<dbReference type="AlphaFoldDB" id="D8PT35"/>
<feature type="compositionally biased region" description="Low complexity" evidence="1">
    <location>
        <begin position="241"/>
        <end position="277"/>
    </location>
</feature>
<feature type="region of interest" description="Disordered" evidence="1">
    <location>
        <begin position="140"/>
        <end position="168"/>
    </location>
</feature>
<dbReference type="Pfam" id="PF14616">
    <property type="entry name" value="Rua1_C"/>
    <property type="match status" value="1"/>
</dbReference>
<evidence type="ECO:0000256" key="1">
    <source>
        <dbReference type="SAM" id="MobiDB-lite"/>
    </source>
</evidence>
<proteinExistence type="predicted"/>
<dbReference type="GeneID" id="9594598"/>
<gene>
    <name evidence="3" type="ORF">SCHCODRAFT_105955</name>
</gene>
<feature type="region of interest" description="Disordered" evidence="1">
    <location>
        <begin position="231"/>
        <end position="408"/>
    </location>
</feature>
<dbReference type="HOGENOM" id="CLU_442233_0_0_1"/>
<evidence type="ECO:0000313" key="3">
    <source>
        <dbReference type="EMBL" id="EFJ00447.1"/>
    </source>
</evidence>
<feature type="region of interest" description="Disordered" evidence="1">
    <location>
        <begin position="194"/>
        <end position="219"/>
    </location>
</feature>
<reference evidence="3 4" key="1">
    <citation type="journal article" date="2010" name="Nat. Biotechnol.">
        <title>Genome sequence of the model mushroom Schizophyllum commune.</title>
        <authorList>
            <person name="Ohm R.A."/>
            <person name="de Jong J.F."/>
            <person name="Lugones L.G."/>
            <person name="Aerts A."/>
            <person name="Kothe E."/>
            <person name="Stajich J.E."/>
            <person name="de Vries R.P."/>
            <person name="Record E."/>
            <person name="Levasseur A."/>
            <person name="Baker S.E."/>
            <person name="Bartholomew K.A."/>
            <person name="Coutinho P.M."/>
            <person name="Erdmann S."/>
            <person name="Fowler T.J."/>
            <person name="Gathman A.C."/>
            <person name="Lombard V."/>
            <person name="Henrissat B."/>
            <person name="Knabe N."/>
            <person name="Kuees U."/>
            <person name="Lilly W.W."/>
            <person name="Lindquist E."/>
            <person name="Lucas S."/>
            <person name="Magnuson J.K."/>
            <person name="Piumi F."/>
            <person name="Raudaskoski M."/>
            <person name="Salamov A."/>
            <person name="Schmutz J."/>
            <person name="Schwarze F.W.M.R."/>
            <person name="vanKuyk P.A."/>
            <person name="Horton J.S."/>
            <person name="Grigoriev I.V."/>
            <person name="Woesten H.A.B."/>
        </authorList>
    </citation>
    <scope>NUCLEOTIDE SEQUENCE [LARGE SCALE GENOMIC DNA]</scope>
    <source>
        <strain evidence="4">H4-8 / FGSC 9210</strain>
    </source>
</reference>
<dbReference type="KEGG" id="scm:SCHCO_02605172"/>
<dbReference type="VEuPathDB" id="FungiDB:SCHCODRAFT_02605172"/>
<accession>D8PT35</accession>
<evidence type="ECO:0000259" key="2">
    <source>
        <dbReference type="Pfam" id="PF14616"/>
    </source>
</evidence>
<dbReference type="EMBL" id="GL377303">
    <property type="protein sequence ID" value="EFJ00447.1"/>
    <property type="molecule type" value="Genomic_DNA"/>
</dbReference>
<dbReference type="PANTHER" id="PTHR28125:SF3">
    <property type="entry name" value="TRANSCRIPTION REGULATOR RUA1 C-TERMINAL DOMAIN-CONTAINING PROTEIN"/>
    <property type="match status" value="1"/>
</dbReference>
<dbReference type="InParanoid" id="D8PT35"/>
<feature type="non-terminal residue" evidence="3">
    <location>
        <position position="618"/>
    </location>
</feature>
<dbReference type="eggNOG" id="ENOG502S1PM">
    <property type="taxonomic scope" value="Eukaryota"/>
</dbReference>
<dbReference type="OMA" id="QEPIPNL"/>
<name>D8PT35_SCHCM</name>
<protein>
    <recommendedName>
        <fullName evidence="2">Transcription regulator Rua1 C-terminal domain-containing protein</fullName>
    </recommendedName>
</protein>
<sequence>MDAFKISATPLTATEKRALLDVLNMSPSVTRDYDEPFAIFKQTSFDDIVSRLPPPRFSPPKPLELLDRHRASYVSREKLEDMLLLDEDTLKTLGSPASVAKDASPLSSSHLSPRLARQSTLSAAHDGAFDLPISPIRSISSDSTNLGTPFKPRSMADILPSPSPSLPGSDASTLVGSFLGQFLEDTYISPIVRQQSGTPPKLRLKGQNASTTLASSSPARYEFRFSTTSKPMYFTPTGPRATTNSASPPTTPLTNNSTSKLFEMSPLTPLTSPDTSPEAPLSRVVRRLPMKKNNQRIIPVSPTSTPPGPSTPAKRSMPPLQGGRRKMRRLRNSSPSPMPANDGDQGDSYEDAAAAPLVRSSNRHRLDFARRATTSSRAASVTTALRSSSPARAPAASSPSPEPDSPIVYTHRDLPAYVERRPDLVEAVYRRFPASSYYQPPESDIKSPYKLFSRRPINGMYNAPRDPWDLYTPRFVRGCGPSKVGACPICIEPRERGGRGKKVWLAMKFSAYNYHMQYAHGISATTTRPFSPPVRFRQVRRERVAKGERVMMMEGLCHQCKKWVAVEGVKDVEVKVKELFWWKHAATCHHGKHIDGDRDFWEDDEVHRKLTALDACSE</sequence>
<feature type="compositionally biased region" description="Basic residues" evidence="1">
    <location>
        <begin position="284"/>
        <end position="294"/>
    </location>
</feature>
<keyword evidence="4" id="KW-1185">Reference proteome</keyword>
<dbReference type="Proteomes" id="UP000007431">
    <property type="component" value="Unassembled WGS sequence"/>
</dbReference>
<organism evidence="4">
    <name type="scientific">Schizophyllum commune (strain H4-8 / FGSC 9210)</name>
    <name type="common">Split gill fungus</name>
    <dbReference type="NCBI Taxonomy" id="578458"/>
    <lineage>
        <taxon>Eukaryota</taxon>
        <taxon>Fungi</taxon>
        <taxon>Dikarya</taxon>
        <taxon>Basidiomycota</taxon>
        <taxon>Agaricomycotina</taxon>
        <taxon>Agaricomycetes</taxon>
        <taxon>Agaricomycetidae</taxon>
        <taxon>Agaricales</taxon>
        <taxon>Schizophyllaceae</taxon>
        <taxon>Schizophyllum</taxon>
    </lineage>
</organism>
<feature type="compositionally biased region" description="Low complexity" evidence="1">
    <location>
        <begin position="371"/>
        <end position="399"/>
    </location>
</feature>
<evidence type="ECO:0000313" key="4">
    <source>
        <dbReference type="Proteomes" id="UP000007431"/>
    </source>
</evidence>
<dbReference type="OrthoDB" id="5595379at2759"/>
<dbReference type="RefSeq" id="XP_003035349.1">
    <property type="nucleotide sequence ID" value="XM_003035303.1"/>
</dbReference>
<feature type="domain" description="Transcription regulator Rua1 C-terminal" evidence="2">
    <location>
        <begin position="467"/>
        <end position="589"/>
    </location>
</feature>
<dbReference type="InterPro" id="IPR028012">
    <property type="entry name" value="Rua1_C"/>
</dbReference>
<dbReference type="PANTHER" id="PTHR28125">
    <property type="entry name" value="MEIOTIC EXPRESSION UP-REGULATED PROTEIN 26"/>
    <property type="match status" value="1"/>
</dbReference>
<feature type="compositionally biased region" description="Polar residues" evidence="1">
    <location>
        <begin position="207"/>
        <end position="218"/>
    </location>
</feature>